<comment type="caution">
    <text evidence="5">The sequence shown here is derived from an EMBL/GenBank/DDBJ whole genome shotgun (WGS) entry which is preliminary data.</text>
</comment>
<organism evidence="5 6">
    <name type="scientific">Nocardiopsis composta</name>
    <dbReference type="NCBI Taxonomy" id="157465"/>
    <lineage>
        <taxon>Bacteria</taxon>
        <taxon>Bacillati</taxon>
        <taxon>Actinomycetota</taxon>
        <taxon>Actinomycetes</taxon>
        <taxon>Streptosporangiales</taxon>
        <taxon>Nocardiopsidaceae</taxon>
        <taxon>Nocardiopsis</taxon>
    </lineage>
</organism>
<dbReference type="InterPro" id="IPR028082">
    <property type="entry name" value="Peripla_BP_I"/>
</dbReference>
<dbReference type="PANTHER" id="PTHR30146">
    <property type="entry name" value="LACI-RELATED TRANSCRIPTIONAL REPRESSOR"/>
    <property type="match status" value="1"/>
</dbReference>
<dbReference type="Proteomes" id="UP000572635">
    <property type="component" value="Unassembled WGS sequence"/>
</dbReference>
<dbReference type="Pfam" id="PF13377">
    <property type="entry name" value="Peripla_BP_3"/>
    <property type="match status" value="1"/>
</dbReference>
<evidence type="ECO:0000256" key="3">
    <source>
        <dbReference type="ARBA" id="ARBA00023163"/>
    </source>
</evidence>
<evidence type="ECO:0000259" key="4">
    <source>
        <dbReference type="PROSITE" id="PS50932"/>
    </source>
</evidence>
<keyword evidence="3" id="KW-0804">Transcription</keyword>
<dbReference type="PANTHER" id="PTHR30146:SF109">
    <property type="entry name" value="HTH-TYPE TRANSCRIPTIONAL REGULATOR GALS"/>
    <property type="match status" value="1"/>
</dbReference>
<keyword evidence="2" id="KW-0238">DNA-binding</keyword>
<dbReference type="SUPFAM" id="SSF47413">
    <property type="entry name" value="lambda repressor-like DNA-binding domains"/>
    <property type="match status" value="1"/>
</dbReference>
<dbReference type="InterPro" id="IPR000843">
    <property type="entry name" value="HTH_LacI"/>
</dbReference>
<name>A0A7W8QPB3_9ACTN</name>
<reference evidence="5 6" key="1">
    <citation type="submission" date="2020-08" db="EMBL/GenBank/DDBJ databases">
        <title>Sequencing the genomes of 1000 actinobacteria strains.</title>
        <authorList>
            <person name="Klenk H.-P."/>
        </authorList>
    </citation>
    <scope>NUCLEOTIDE SEQUENCE [LARGE SCALE GENOMIC DNA]</scope>
    <source>
        <strain evidence="5 6">DSM 44551</strain>
    </source>
</reference>
<dbReference type="EMBL" id="JACHDB010000001">
    <property type="protein sequence ID" value="MBB5433999.1"/>
    <property type="molecule type" value="Genomic_DNA"/>
</dbReference>
<dbReference type="PROSITE" id="PS50932">
    <property type="entry name" value="HTH_LACI_2"/>
    <property type="match status" value="1"/>
</dbReference>
<dbReference type="CDD" id="cd06278">
    <property type="entry name" value="PBP1_LacI-like"/>
    <property type="match status" value="1"/>
</dbReference>
<dbReference type="Pfam" id="PF00356">
    <property type="entry name" value="LacI"/>
    <property type="match status" value="1"/>
</dbReference>
<dbReference type="InterPro" id="IPR010982">
    <property type="entry name" value="Lambda_DNA-bd_dom_sf"/>
</dbReference>
<evidence type="ECO:0000256" key="2">
    <source>
        <dbReference type="ARBA" id="ARBA00023125"/>
    </source>
</evidence>
<dbReference type="Gene3D" id="3.40.50.2300">
    <property type="match status" value="2"/>
</dbReference>
<dbReference type="SUPFAM" id="SSF53822">
    <property type="entry name" value="Periplasmic binding protein-like I"/>
    <property type="match status" value="1"/>
</dbReference>
<keyword evidence="6" id="KW-1185">Reference proteome</keyword>
<feature type="domain" description="HTH lacI-type" evidence="4">
    <location>
        <begin position="3"/>
        <end position="57"/>
    </location>
</feature>
<dbReference type="CDD" id="cd01392">
    <property type="entry name" value="HTH_LacI"/>
    <property type="match status" value="1"/>
</dbReference>
<accession>A0A7W8QPB3</accession>
<protein>
    <submittedName>
        <fullName evidence="5">LacI family transcriptional regulator</fullName>
    </submittedName>
</protein>
<evidence type="ECO:0000256" key="1">
    <source>
        <dbReference type="ARBA" id="ARBA00023015"/>
    </source>
</evidence>
<dbReference type="SMART" id="SM00354">
    <property type="entry name" value="HTH_LACI"/>
    <property type="match status" value="1"/>
</dbReference>
<dbReference type="GO" id="GO:0003700">
    <property type="term" value="F:DNA-binding transcription factor activity"/>
    <property type="evidence" value="ECO:0007669"/>
    <property type="project" value="TreeGrafter"/>
</dbReference>
<dbReference type="RefSeq" id="WP_184394244.1">
    <property type="nucleotide sequence ID" value="NZ_BAAAJD010000040.1"/>
</dbReference>
<evidence type="ECO:0000313" key="6">
    <source>
        <dbReference type="Proteomes" id="UP000572635"/>
    </source>
</evidence>
<proteinExistence type="predicted"/>
<sequence length="334" mass="35567">MAITSHDVARLAGVSQATVSRALRGDPLVAEATKAKVRKAADALGYVPSAAGRSLVTRRSKRIGVVITDLANPFYPHLVSPLHEEMERHGYRMVVFAEHSEGDIAAEQLLDGSIDGVVLLTSTTDSTLPAELDRRRLPFAFLNREGLAKAGDAAVVDNLQGGRTAAELLVELGHRRIAAVFGPENTSTGRDREAGFRQALSEAGVGLARSAVRHGPFEFETGYRGLTEILTASPRPTALFCGNDVIAIGALNAALRAGISVPDELTVVGFDDIPMASWEAFRLTTIGHDVALMAATAARLLIERIEGGAKAPGARREIVPTRLVERATHAHPPR</sequence>
<keyword evidence="1" id="KW-0805">Transcription regulation</keyword>
<evidence type="ECO:0000313" key="5">
    <source>
        <dbReference type="EMBL" id="MBB5433999.1"/>
    </source>
</evidence>
<dbReference type="InterPro" id="IPR046335">
    <property type="entry name" value="LacI/GalR-like_sensor"/>
</dbReference>
<dbReference type="Gene3D" id="1.10.260.40">
    <property type="entry name" value="lambda repressor-like DNA-binding domains"/>
    <property type="match status" value="1"/>
</dbReference>
<dbReference type="GO" id="GO:0000976">
    <property type="term" value="F:transcription cis-regulatory region binding"/>
    <property type="evidence" value="ECO:0007669"/>
    <property type="project" value="TreeGrafter"/>
</dbReference>
<dbReference type="AlphaFoldDB" id="A0A7W8QPB3"/>
<gene>
    <name evidence="5" type="ORF">HDA36_004083</name>
</gene>